<protein>
    <submittedName>
        <fullName evidence="1">Uncharacterized protein</fullName>
    </submittedName>
</protein>
<sequence length="67" mass="7611">MTGLFYTSFSAFSGINTFIQFVQLYKAVDVRGIHHRATHNLRASSQVKSFGEWSKYWGDSAEFSAEV</sequence>
<reference evidence="1" key="1">
    <citation type="journal article" date="2019" name="Science">
        <title>Mutation of a bHLH transcription factor allowed almond domestication.</title>
        <authorList>
            <person name="Sanchez-Perez R."/>
            <person name="Pavan S."/>
            <person name="Mazzeo R."/>
            <person name="Moldovan C."/>
            <person name="Aiese Cigliano R."/>
            <person name="Del Cueto J."/>
            <person name="Ricciardi F."/>
            <person name="Lotti C."/>
            <person name="Ricciardi L."/>
            <person name="Dicenta F."/>
            <person name="Lopez-Marques R.L."/>
            <person name="Lindberg Moller B."/>
        </authorList>
    </citation>
    <scope>NUCLEOTIDE SEQUENCE</scope>
</reference>
<dbReference type="EMBL" id="AP019300">
    <property type="protein sequence ID" value="BBH01521.1"/>
    <property type="molecule type" value="Genomic_DNA"/>
</dbReference>
<evidence type="ECO:0000313" key="1">
    <source>
        <dbReference type="EMBL" id="BBH01521.1"/>
    </source>
</evidence>
<gene>
    <name evidence="1" type="ORF">Prudu_011808</name>
</gene>
<proteinExistence type="predicted"/>
<dbReference type="AlphaFoldDB" id="A0A4Y1RBE5"/>
<organism evidence="1">
    <name type="scientific">Prunus dulcis</name>
    <name type="common">Almond</name>
    <name type="synonym">Amygdalus dulcis</name>
    <dbReference type="NCBI Taxonomy" id="3755"/>
    <lineage>
        <taxon>Eukaryota</taxon>
        <taxon>Viridiplantae</taxon>
        <taxon>Streptophyta</taxon>
        <taxon>Embryophyta</taxon>
        <taxon>Tracheophyta</taxon>
        <taxon>Spermatophyta</taxon>
        <taxon>Magnoliopsida</taxon>
        <taxon>eudicotyledons</taxon>
        <taxon>Gunneridae</taxon>
        <taxon>Pentapetalae</taxon>
        <taxon>rosids</taxon>
        <taxon>fabids</taxon>
        <taxon>Rosales</taxon>
        <taxon>Rosaceae</taxon>
        <taxon>Amygdaloideae</taxon>
        <taxon>Amygdaleae</taxon>
        <taxon>Prunus</taxon>
    </lineage>
</organism>
<name>A0A4Y1RBE5_PRUDU</name>
<accession>A0A4Y1RBE5</accession>